<dbReference type="RefSeq" id="WP_248427739.1">
    <property type="nucleotide sequence ID" value="NZ_JALNUB010000003.1"/>
</dbReference>
<keyword evidence="11" id="KW-1185">Reference proteome</keyword>
<feature type="binding site" evidence="6">
    <location>
        <begin position="384"/>
        <end position="386"/>
    </location>
    <ligand>
        <name>FAD</name>
        <dbReference type="ChEBI" id="CHEBI:57692"/>
    </ligand>
</feature>
<dbReference type="Proteomes" id="UP001139260">
    <property type="component" value="Unassembled WGS sequence"/>
</dbReference>
<reference evidence="10" key="1">
    <citation type="submission" date="2022-04" db="EMBL/GenBank/DDBJ databases">
        <title>Flavobacterium pygoscelis sp. nov. isolated from Chinstrap chick (Pygoscelis antarcticus).</title>
        <authorList>
            <person name="Irgang R."/>
            <person name="Poblete-Morales M."/>
            <person name="Avendano-Herrera R."/>
        </authorList>
    </citation>
    <scope>NUCLEOTIDE SEQUENCE</scope>
    <source>
        <strain evidence="10">I-SCBP12n</strain>
    </source>
</reference>
<dbReference type="EMBL" id="JALNUB010000003">
    <property type="protein sequence ID" value="MCK8141183.1"/>
    <property type="molecule type" value="Genomic_DNA"/>
</dbReference>
<dbReference type="GO" id="GO:0000719">
    <property type="term" value="P:photoreactive repair"/>
    <property type="evidence" value="ECO:0007669"/>
    <property type="project" value="TreeGrafter"/>
</dbReference>
<gene>
    <name evidence="10" type="ORF">MW871_04690</name>
</gene>
<dbReference type="Gene3D" id="1.10.579.10">
    <property type="entry name" value="DNA Cyclobutane Dipyrimidine Photolyase, subunit A, domain 3"/>
    <property type="match status" value="1"/>
</dbReference>
<keyword evidence="5 8" id="KW-0157">Chromophore</keyword>
<proteinExistence type="inferred from homology"/>
<evidence type="ECO:0000313" key="11">
    <source>
        <dbReference type="Proteomes" id="UP001139260"/>
    </source>
</evidence>
<feature type="site" description="Electron transfer via tryptophanyl radical" evidence="7">
    <location>
        <position position="318"/>
    </location>
</feature>
<dbReference type="InterPro" id="IPR014729">
    <property type="entry name" value="Rossmann-like_a/b/a_fold"/>
</dbReference>
<feature type="site" description="Electron transfer via tryptophanyl radical" evidence="7">
    <location>
        <position position="371"/>
    </location>
</feature>
<name>A0A9X1XQH6_9FLAO</name>
<dbReference type="SUPFAM" id="SSF52425">
    <property type="entry name" value="Cryptochrome/photolyase, N-terminal domain"/>
    <property type="match status" value="1"/>
</dbReference>
<comment type="cofactor">
    <cofactor evidence="6 8">
        <name>FAD</name>
        <dbReference type="ChEBI" id="CHEBI:57692"/>
    </cofactor>
    <text evidence="6 8">Binds 1 FAD per subunit.</text>
</comment>
<dbReference type="GO" id="GO:0003904">
    <property type="term" value="F:deoxyribodipyrimidine photo-lyase activity"/>
    <property type="evidence" value="ECO:0007669"/>
    <property type="project" value="TreeGrafter"/>
</dbReference>
<evidence type="ECO:0000256" key="3">
    <source>
        <dbReference type="ARBA" id="ARBA00022630"/>
    </source>
</evidence>
<evidence type="ECO:0000256" key="4">
    <source>
        <dbReference type="ARBA" id="ARBA00022827"/>
    </source>
</evidence>
<feature type="site" description="Electron transfer via tryptophanyl radical" evidence="7">
    <location>
        <position position="394"/>
    </location>
</feature>
<accession>A0A9X1XQH6</accession>
<sequence>MQKKQKGLVWFRNDLRVNDNESLTKAIAENENVIGIYYFDPRHFETTKFGFKKTEKYRAQFLIETVTELKQNLEKLNIPLLVYHQMPEDCIAKIVIENEIQTIYFQQEWTTEETAVLENVKLKVPITIEFKPTFNQFLYHPEDVPFEIEFIPNVFTQFRTKCEKYSKVRTEFVVQAMPKENLEANKTQIPTLKDLGFTAFDIDSRTAFPFKGGENEALKRIEHYFWETNKLGVYKLTRNGLIGTDFSSKFSPWLANGSISAKTIYWEIINYEQQVQKNDSTYWLVFELIWRDYFKYISLKNGSSIFKIGGILDKDYEWKSNQNQIKSWINGTTAEPFVNANMIELQQTGWMSNRGRQNVGSYFAKNLHLDWRIGAAYFESMLIDYDVHSNYGNWMYVAGVGNDPRDRKFNIALQASNYDGESKFRKLWLQQQLF</sequence>
<dbReference type="PROSITE" id="PS51645">
    <property type="entry name" value="PHR_CRY_ALPHA_BETA"/>
    <property type="match status" value="1"/>
</dbReference>
<dbReference type="Gene3D" id="1.25.40.80">
    <property type="match status" value="1"/>
</dbReference>
<dbReference type="InterPro" id="IPR005101">
    <property type="entry name" value="Cryptochr/Photolyase_FAD-bd"/>
</dbReference>
<keyword evidence="3 6" id="KW-0285">Flavoprotein</keyword>
<comment type="similarity">
    <text evidence="1 8">Belongs to the DNA photolyase class-1 family.</text>
</comment>
<evidence type="ECO:0000256" key="5">
    <source>
        <dbReference type="ARBA" id="ARBA00022991"/>
    </source>
</evidence>
<protein>
    <recommendedName>
        <fullName evidence="2 8">Cryptochrome DASH</fullName>
    </recommendedName>
</protein>
<dbReference type="Gene3D" id="3.40.50.620">
    <property type="entry name" value="HUPs"/>
    <property type="match status" value="1"/>
</dbReference>
<comment type="cofactor">
    <cofactor evidence="8">
        <name>(6R)-5,10-methylene-5,6,7,8-tetrahydrofolate</name>
        <dbReference type="ChEBI" id="CHEBI:15636"/>
    </cofactor>
    <text evidence="8">Binds 1 5,10-methenyltetrahydrofolate (MTHF) per subunit.</text>
</comment>
<dbReference type="PANTHER" id="PTHR11455:SF22">
    <property type="entry name" value="CRYPTOCHROME DASH"/>
    <property type="match status" value="1"/>
</dbReference>
<dbReference type="PANTHER" id="PTHR11455">
    <property type="entry name" value="CRYPTOCHROME"/>
    <property type="match status" value="1"/>
</dbReference>
<evidence type="ECO:0000313" key="10">
    <source>
        <dbReference type="EMBL" id="MCK8141183.1"/>
    </source>
</evidence>
<dbReference type="Pfam" id="PF00875">
    <property type="entry name" value="DNA_photolyase"/>
    <property type="match status" value="1"/>
</dbReference>
<feature type="domain" description="Photolyase/cryptochrome alpha/beta" evidence="9">
    <location>
        <begin position="5"/>
        <end position="139"/>
    </location>
</feature>
<dbReference type="InterPro" id="IPR036155">
    <property type="entry name" value="Crypto/Photolyase_N_sf"/>
</dbReference>
<dbReference type="GO" id="GO:0071949">
    <property type="term" value="F:FAD binding"/>
    <property type="evidence" value="ECO:0007669"/>
    <property type="project" value="TreeGrafter"/>
</dbReference>
<evidence type="ECO:0000256" key="7">
    <source>
        <dbReference type="PIRSR" id="PIRSR602081-2"/>
    </source>
</evidence>
<dbReference type="SUPFAM" id="SSF48173">
    <property type="entry name" value="Cryptochrome/photolyase FAD-binding domain"/>
    <property type="match status" value="1"/>
</dbReference>
<dbReference type="InterPro" id="IPR036134">
    <property type="entry name" value="Crypto/Photolyase_FAD-like_sf"/>
</dbReference>
<evidence type="ECO:0000256" key="8">
    <source>
        <dbReference type="RuleBase" id="RU367151"/>
    </source>
</evidence>
<dbReference type="InterPro" id="IPR014133">
    <property type="entry name" value="Cry_DASH"/>
</dbReference>
<feature type="binding site" evidence="6">
    <location>
        <begin position="287"/>
        <end position="294"/>
    </location>
    <ligand>
        <name>FAD</name>
        <dbReference type="ChEBI" id="CHEBI:57692"/>
    </ligand>
</feature>
<evidence type="ECO:0000256" key="1">
    <source>
        <dbReference type="ARBA" id="ARBA00005862"/>
    </source>
</evidence>
<dbReference type="InterPro" id="IPR006050">
    <property type="entry name" value="DNA_photolyase_N"/>
</dbReference>
<feature type="binding site" evidence="6">
    <location>
        <begin position="247"/>
        <end position="251"/>
    </location>
    <ligand>
        <name>FAD</name>
        <dbReference type="ChEBI" id="CHEBI:57692"/>
    </ligand>
</feature>
<dbReference type="Pfam" id="PF03441">
    <property type="entry name" value="FAD_binding_7"/>
    <property type="match status" value="1"/>
</dbReference>
<comment type="function">
    <text evidence="8">May have a photoreceptor function.</text>
</comment>
<evidence type="ECO:0000256" key="6">
    <source>
        <dbReference type="PIRSR" id="PIRSR602081-1"/>
    </source>
</evidence>
<evidence type="ECO:0000256" key="2">
    <source>
        <dbReference type="ARBA" id="ARBA00017881"/>
    </source>
</evidence>
<dbReference type="NCBIfam" id="TIGR02765">
    <property type="entry name" value="crypto_DASH"/>
    <property type="match status" value="1"/>
</dbReference>
<keyword evidence="4 6" id="KW-0274">FAD</keyword>
<organism evidence="10 11">
    <name type="scientific">Flavobacterium pygoscelis</name>
    <dbReference type="NCBI Taxonomy" id="2893176"/>
    <lineage>
        <taxon>Bacteria</taxon>
        <taxon>Pseudomonadati</taxon>
        <taxon>Bacteroidota</taxon>
        <taxon>Flavobacteriia</taxon>
        <taxon>Flavobacteriales</taxon>
        <taxon>Flavobacteriaceae</taxon>
        <taxon>Flavobacterium</taxon>
    </lineage>
</organism>
<dbReference type="PRINTS" id="PR00147">
    <property type="entry name" value="DNAPHOTLYASE"/>
</dbReference>
<feature type="binding site" evidence="6">
    <location>
        <position position="234"/>
    </location>
    <ligand>
        <name>FAD</name>
        <dbReference type="ChEBI" id="CHEBI:57692"/>
    </ligand>
</feature>
<comment type="caution">
    <text evidence="10">The sequence shown here is derived from an EMBL/GenBank/DDBJ whole genome shotgun (WGS) entry which is preliminary data.</text>
</comment>
<dbReference type="InterPro" id="IPR002081">
    <property type="entry name" value="Cryptochrome/DNA_photolyase_1"/>
</dbReference>
<dbReference type="GO" id="GO:0003677">
    <property type="term" value="F:DNA binding"/>
    <property type="evidence" value="ECO:0007669"/>
    <property type="project" value="TreeGrafter"/>
</dbReference>
<evidence type="ECO:0000259" key="9">
    <source>
        <dbReference type="PROSITE" id="PS51645"/>
    </source>
</evidence>
<dbReference type="AlphaFoldDB" id="A0A9X1XQH6"/>